<sequence>MPDFTRPFVPKRSVKPQTIPREPKFQPRLMRHISKA</sequence>
<accession>A0A0A9KV90</accession>
<reference evidence="1" key="1">
    <citation type="submission" date="2014-09" db="EMBL/GenBank/DDBJ databases">
        <authorList>
            <person name="Magalhaes I.L.F."/>
            <person name="Oliveira U."/>
            <person name="Santos F.R."/>
            <person name="Vidigal T.H.D.A."/>
            <person name="Brescovit A.D."/>
            <person name="Santos A.J."/>
        </authorList>
    </citation>
    <scope>NUCLEOTIDE SEQUENCE</scope>
    <source>
        <tissue evidence="1">Shoot tissue taken approximately 20 cm above the soil surface</tissue>
    </source>
</reference>
<proteinExistence type="predicted"/>
<reference evidence="1" key="2">
    <citation type="journal article" date="2015" name="Data Brief">
        <title>Shoot transcriptome of the giant reed, Arundo donax.</title>
        <authorList>
            <person name="Barrero R.A."/>
            <person name="Guerrero F.D."/>
            <person name="Moolhuijzen P."/>
            <person name="Goolsby J.A."/>
            <person name="Tidwell J."/>
            <person name="Bellgard S.E."/>
            <person name="Bellgard M.I."/>
        </authorList>
    </citation>
    <scope>NUCLEOTIDE SEQUENCE</scope>
    <source>
        <tissue evidence="1">Shoot tissue taken approximately 20 cm above the soil surface</tissue>
    </source>
</reference>
<name>A0A0A9KV90_ARUDO</name>
<dbReference type="AlphaFoldDB" id="A0A0A9KV90"/>
<dbReference type="EMBL" id="GBRH01271519">
    <property type="protein sequence ID" value="JAD26376.1"/>
    <property type="molecule type" value="Transcribed_RNA"/>
</dbReference>
<protein>
    <submittedName>
        <fullName evidence="1">Uncharacterized protein</fullName>
    </submittedName>
</protein>
<organism evidence="1">
    <name type="scientific">Arundo donax</name>
    <name type="common">Giant reed</name>
    <name type="synonym">Donax arundinaceus</name>
    <dbReference type="NCBI Taxonomy" id="35708"/>
    <lineage>
        <taxon>Eukaryota</taxon>
        <taxon>Viridiplantae</taxon>
        <taxon>Streptophyta</taxon>
        <taxon>Embryophyta</taxon>
        <taxon>Tracheophyta</taxon>
        <taxon>Spermatophyta</taxon>
        <taxon>Magnoliopsida</taxon>
        <taxon>Liliopsida</taxon>
        <taxon>Poales</taxon>
        <taxon>Poaceae</taxon>
        <taxon>PACMAD clade</taxon>
        <taxon>Arundinoideae</taxon>
        <taxon>Arundineae</taxon>
        <taxon>Arundo</taxon>
    </lineage>
</organism>
<evidence type="ECO:0000313" key="1">
    <source>
        <dbReference type="EMBL" id="JAD26376.1"/>
    </source>
</evidence>